<feature type="transmembrane region" description="Helical" evidence="6">
    <location>
        <begin position="170"/>
        <end position="191"/>
    </location>
</feature>
<sequence length="303" mass="30081">MGVGTAVLIRPRAALILGRVSNLPTVLSNAMAGIALAGIGTLDGMAGGDVVGGVARAAIVLALFYVGGMYLNDAFDAKIDARERPGRPIPKGDASLGAVFAAGLILIALGIALASLSGLEAGLCGGLLAGAILFYDALHKRTAAAPAIMGLCRLLSYVTAAAIAGGGGALAPWMLLGAGGLFCHVVGLTFAARQEAYDRLDTAWPLGVLAVPLAGALWVALGNPAALVLWAALAAATGWALHRLFRRAAGDVPRAVAVLIAAIALYDAVLIAAAGSGAAAPLALAAALCFPLTLALQKVIPGT</sequence>
<dbReference type="InterPro" id="IPR044878">
    <property type="entry name" value="UbiA_sf"/>
</dbReference>
<evidence type="ECO:0000313" key="7">
    <source>
        <dbReference type="EMBL" id="SMF23611.1"/>
    </source>
</evidence>
<keyword evidence="5 6" id="KW-0472">Membrane</keyword>
<keyword evidence="4 6" id="KW-1133">Transmembrane helix</keyword>
<dbReference type="STRING" id="286727.SAMN02982917_1164"/>
<feature type="transmembrane region" description="Helical" evidence="6">
    <location>
        <begin position="252"/>
        <end position="272"/>
    </location>
</feature>
<dbReference type="AlphaFoldDB" id="A0A1X7DXL9"/>
<feature type="transmembrane region" description="Helical" evidence="6">
    <location>
        <begin position="145"/>
        <end position="164"/>
    </location>
</feature>
<proteinExistence type="predicted"/>
<comment type="subcellular location">
    <subcellularLocation>
        <location evidence="1">Membrane</location>
        <topology evidence="1">Multi-pass membrane protein</topology>
    </subcellularLocation>
</comment>
<feature type="transmembrane region" description="Helical" evidence="6">
    <location>
        <begin position="54"/>
        <end position="72"/>
    </location>
</feature>
<evidence type="ECO:0000256" key="1">
    <source>
        <dbReference type="ARBA" id="ARBA00004141"/>
    </source>
</evidence>
<dbReference type="OrthoDB" id="8559716at2"/>
<dbReference type="GO" id="GO:0016020">
    <property type="term" value="C:membrane"/>
    <property type="evidence" value="ECO:0007669"/>
    <property type="project" value="UniProtKB-SubCell"/>
</dbReference>
<feature type="transmembrane region" description="Helical" evidence="6">
    <location>
        <begin position="227"/>
        <end position="245"/>
    </location>
</feature>
<evidence type="ECO:0000256" key="5">
    <source>
        <dbReference type="ARBA" id="ARBA00023136"/>
    </source>
</evidence>
<feature type="transmembrane region" description="Helical" evidence="6">
    <location>
        <begin position="20"/>
        <end position="42"/>
    </location>
</feature>
<feature type="transmembrane region" description="Helical" evidence="6">
    <location>
        <begin position="203"/>
        <end position="221"/>
    </location>
</feature>
<dbReference type="Pfam" id="PF01040">
    <property type="entry name" value="UbiA"/>
    <property type="match status" value="1"/>
</dbReference>
<dbReference type="InterPro" id="IPR000537">
    <property type="entry name" value="UbiA_prenyltransferase"/>
</dbReference>
<feature type="transmembrane region" description="Helical" evidence="6">
    <location>
        <begin position="278"/>
        <end position="296"/>
    </location>
</feature>
<evidence type="ECO:0000256" key="2">
    <source>
        <dbReference type="ARBA" id="ARBA00022475"/>
    </source>
</evidence>
<dbReference type="Proteomes" id="UP000192936">
    <property type="component" value="Unassembled WGS sequence"/>
</dbReference>
<dbReference type="CDD" id="cd13964">
    <property type="entry name" value="PT_UbiA_1"/>
    <property type="match status" value="1"/>
</dbReference>
<name>A0A1X7DXL9_9PROT</name>
<dbReference type="Gene3D" id="1.10.357.140">
    <property type="entry name" value="UbiA prenyltransferase"/>
    <property type="match status" value="1"/>
</dbReference>
<evidence type="ECO:0000256" key="3">
    <source>
        <dbReference type="ARBA" id="ARBA00022692"/>
    </source>
</evidence>
<keyword evidence="7" id="KW-0808">Transferase</keyword>
<feature type="transmembrane region" description="Helical" evidence="6">
    <location>
        <begin position="119"/>
        <end position="138"/>
    </location>
</feature>
<organism evidence="7 8">
    <name type="scientific">Azospirillum oryzae</name>
    <dbReference type="NCBI Taxonomy" id="286727"/>
    <lineage>
        <taxon>Bacteria</taxon>
        <taxon>Pseudomonadati</taxon>
        <taxon>Pseudomonadota</taxon>
        <taxon>Alphaproteobacteria</taxon>
        <taxon>Rhodospirillales</taxon>
        <taxon>Azospirillaceae</taxon>
        <taxon>Azospirillum</taxon>
    </lineage>
</organism>
<reference evidence="7 8" key="1">
    <citation type="submission" date="2017-04" db="EMBL/GenBank/DDBJ databases">
        <authorList>
            <person name="Afonso C.L."/>
            <person name="Miller P.J."/>
            <person name="Scott M.A."/>
            <person name="Spackman E."/>
            <person name="Goraichik I."/>
            <person name="Dimitrov K.M."/>
            <person name="Suarez D.L."/>
            <person name="Swayne D.E."/>
        </authorList>
    </citation>
    <scope>NUCLEOTIDE SEQUENCE [LARGE SCALE GENOMIC DNA]</scope>
    <source>
        <strain evidence="7 8">A2P</strain>
    </source>
</reference>
<evidence type="ECO:0000313" key="8">
    <source>
        <dbReference type="Proteomes" id="UP000192936"/>
    </source>
</evidence>
<keyword evidence="3 6" id="KW-0812">Transmembrane</keyword>
<keyword evidence="2" id="KW-1003">Cell membrane</keyword>
<protein>
    <submittedName>
        <fullName evidence="7">4-hydroxybenzoate polyprenyltransferase</fullName>
    </submittedName>
</protein>
<gene>
    <name evidence="7" type="ORF">SAMN02982917_1164</name>
</gene>
<dbReference type="GO" id="GO:0016765">
    <property type="term" value="F:transferase activity, transferring alkyl or aryl (other than methyl) groups"/>
    <property type="evidence" value="ECO:0007669"/>
    <property type="project" value="InterPro"/>
</dbReference>
<feature type="transmembrane region" description="Helical" evidence="6">
    <location>
        <begin position="93"/>
        <end position="113"/>
    </location>
</feature>
<dbReference type="EMBL" id="FXAK01000001">
    <property type="protein sequence ID" value="SMF23611.1"/>
    <property type="molecule type" value="Genomic_DNA"/>
</dbReference>
<evidence type="ECO:0000256" key="4">
    <source>
        <dbReference type="ARBA" id="ARBA00022989"/>
    </source>
</evidence>
<evidence type="ECO:0000256" key="6">
    <source>
        <dbReference type="SAM" id="Phobius"/>
    </source>
</evidence>
<accession>A0A1X7DXL9</accession>
<dbReference type="RefSeq" id="WP_085083101.1">
    <property type="nucleotide sequence ID" value="NZ_FXAK01000001.1"/>
</dbReference>